<evidence type="ECO:0000313" key="2">
    <source>
        <dbReference type="EMBL" id="TNN57544.1"/>
    </source>
</evidence>
<evidence type="ECO:0000313" key="3">
    <source>
        <dbReference type="Proteomes" id="UP000314294"/>
    </source>
</evidence>
<organism evidence="2 3">
    <name type="scientific">Liparis tanakae</name>
    <name type="common">Tanaka's snailfish</name>
    <dbReference type="NCBI Taxonomy" id="230148"/>
    <lineage>
        <taxon>Eukaryota</taxon>
        <taxon>Metazoa</taxon>
        <taxon>Chordata</taxon>
        <taxon>Craniata</taxon>
        <taxon>Vertebrata</taxon>
        <taxon>Euteleostomi</taxon>
        <taxon>Actinopterygii</taxon>
        <taxon>Neopterygii</taxon>
        <taxon>Teleostei</taxon>
        <taxon>Neoteleostei</taxon>
        <taxon>Acanthomorphata</taxon>
        <taxon>Eupercaria</taxon>
        <taxon>Perciformes</taxon>
        <taxon>Cottioidei</taxon>
        <taxon>Cottales</taxon>
        <taxon>Liparidae</taxon>
        <taxon>Liparis</taxon>
    </lineage>
</organism>
<evidence type="ECO:0000256" key="1">
    <source>
        <dbReference type="SAM" id="MobiDB-lite"/>
    </source>
</evidence>
<accession>A0A4Z2GY62</accession>
<gene>
    <name evidence="2" type="ORF">EYF80_032268</name>
</gene>
<protein>
    <submittedName>
        <fullName evidence="2">Uncharacterized protein</fullName>
    </submittedName>
</protein>
<feature type="compositionally biased region" description="Polar residues" evidence="1">
    <location>
        <begin position="17"/>
        <end position="31"/>
    </location>
</feature>
<sequence>MLPKESQSGQLLGIRENPQTGPNQHESSSLLDSPLEVGTCVATAIRAISASSLTSMVVGERAAGGLLSLSLSLCYNPGSNCDRQLCSVLG</sequence>
<dbReference type="EMBL" id="SRLO01000403">
    <property type="protein sequence ID" value="TNN57544.1"/>
    <property type="molecule type" value="Genomic_DNA"/>
</dbReference>
<feature type="region of interest" description="Disordered" evidence="1">
    <location>
        <begin position="1"/>
        <end position="32"/>
    </location>
</feature>
<dbReference type="AlphaFoldDB" id="A0A4Z2GY62"/>
<reference evidence="2 3" key="1">
    <citation type="submission" date="2019-03" db="EMBL/GenBank/DDBJ databases">
        <title>First draft genome of Liparis tanakae, snailfish: a comprehensive survey of snailfish specific genes.</title>
        <authorList>
            <person name="Kim W."/>
            <person name="Song I."/>
            <person name="Jeong J.-H."/>
            <person name="Kim D."/>
            <person name="Kim S."/>
            <person name="Ryu S."/>
            <person name="Song J.Y."/>
            <person name="Lee S.K."/>
        </authorList>
    </citation>
    <scope>NUCLEOTIDE SEQUENCE [LARGE SCALE GENOMIC DNA]</scope>
    <source>
        <tissue evidence="2">Muscle</tissue>
    </source>
</reference>
<feature type="compositionally biased region" description="Polar residues" evidence="1">
    <location>
        <begin position="1"/>
        <end position="10"/>
    </location>
</feature>
<name>A0A4Z2GY62_9TELE</name>
<comment type="caution">
    <text evidence="2">The sequence shown here is derived from an EMBL/GenBank/DDBJ whole genome shotgun (WGS) entry which is preliminary data.</text>
</comment>
<keyword evidence="3" id="KW-1185">Reference proteome</keyword>
<proteinExistence type="predicted"/>
<dbReference type="Proteomes" id="UP000314294">
    <property type="component" value="Unassembled WGS sequence"/>
</dbReference>